<comment type="caution">
    <text evidence="1">The sequence shown here is derived from an EMBL/GenBank/DDBJ whole genome shotgun (WGS) entry which is preliminary data.</text>
</comment>
<dbReference type="Proteomes" id="UP000751190">
    <property type="component" value="Unassembled WGS sequence"/>
</dbReference>
<name>A0A8J5XAX5_DIALT</name>
<proteinExistence type="predicted"/>
<evidence type="ECO:0000313" key="1">
    <source>
        <dbReference type="EMBL" id="KAG8462076.1"/>
    </source>
</evidence>
<keyword evidence="2" id="KW-1185">Reference proteome</keyword>
<dbReference type="EMBL" id="JAGTXO010000022">
    <property type="protein sequence ID" value="KAG8462076.1"/>
    <property type="molecule type" value="Genomic_DNA"/>
</dbReference>
<gene>
    <name evidence="1" type="ORF">KFE25_011526</name>
</gene>
<accession>A0A8J5XAX5</accession>
<evidence type="ECO:0008006" key="3">
    <source>
        <dbReference type="Google" id="ProtNLM"/>
    </source>
</evidence>
<sequence>MLSSRSARGVRVAFSRGFAEAASGGDKRLHSTDIAFKPTEGGWGFNSSFANGYDRIFAKAAPAAAKASLSEQINALDVALKLGALTQHEYDQAAAGARQRAAK</sequence>
<evidence type="ECO:0000313" key="2">
    <source>
        <dbReference type="Proteomes" id="UP000751190"/>
    </source>
</evidence>
<organism evidence="1 2">
    <name type="scientific">Diacronema lutheri</name>
    <name type="common">Unicellular marine alga</name>
    <name type="synonym">Monochrysis lutheri</name>
    <dbReference type="NCBI Taxonomy" id="2081491"/>
    <lineage>
        <taxon>Eukaryota</taxon>
        <taxon>Haptista</taxon>
        <taxon>Haptophyta</taxon>
        <taxon>Pavlovophyceae</taxon>
        <taxon>Pavlovales</taxon>
        <taxon>Pavlovaceae</taxon>
        <taxon>Diacronema</taxon>
    </lineage>
</organism>
<dbReference type="AlphaFoldDB" id="A0A8J5XAX5"/>
<protein>
    <recommendedName>
        <fullName evidence="3">SHOCT domain-containing protein</fullName>
    </recommendedName>
</protein>
<dbReference type="OrthoDB" id="10486588at2759"/>
<reference evidence="1" key="1">
    <citation type="submission" date="2021-05" db="EMBL/GenBank/DDBJ databases">
        <title>The genome of the haptophyte Pavlova lutheri (Diacronema luteri, Pavlovales) - a model for lipid biosynthesis in eukaryotic algae.</title>
        <authorList>
            <person name="Hulatt C.J."/>
            <person name="Posewitz M.C."/>
        </authorList>
    </citation>
    <scope>NUCLEOTIDE SEQUENCE</scope>
    <source>
        <strain evidence="1">NIVA-4/92</strain>
    </source>
</reference>